<evidence type="ECO:0000313" key="2">
    <source>
        <dbReference type="EMBL" id="KAF2425831.1"/>
    </source>
</evidence>
<dbReference type="EMBL" id="MU007067">
    <property type="protein sequence ID" value="KAF2425831.1"/>
    <property type="molecule type" value="Genomic_DNA"/>
</dbReference>
<dbReference type="InterPro" id="IPR001810">
    <property type="entry name" value="F-box_dom"/>
</dbReference>
<evidence type="ECO:0000313" key="3">
    <source>
        <dbReference type="Proteomes" id="UP000800235"/>
    </source>
</evidence>
<keyword evidence="3" id="KW-1185">Reference proteome</keyword>
<dbReference type="CDD" id="cd09917">
    <property type="entry name" value="F-box_SF"/>
    <property type="match status" value="1"/>
</dbReference>
<comment type="caution">
    <text evidence="2">The sequence shown here is derived from an EMBL/GenBank/DDBJ whole genome shotgun (WGS) entry which is preliminary data.</text>
</comment>
<organism evidence="2 3">
    <name type="scientific">Tothia fuscella</name>
    <dbReference type="NCBI Taxonomy" id="1048955"/>
    <lineage>
        <taxon>Eukaryota</taxon>
        <taxon>Fungi</taxon>
        <taxon>Dikarya</taxon>
        <taxon>Ascomycota</taxon>
        <taxon>Pezizomycotina</taxon>
        <taxon>Dothideomycetes</taxon>
        <taxon>Pleosporomycetidae</taxon>
        <taxon>Venturiales</taxon>
        <taxon>Cylindrosympodiaceae</taxon>
        <taxon>Tothia</taxon>
    </lineage>
</organism>
<accession>A0A9P4NLF1</accession>
<sequence length="327" mass="37999">MTITQQLPNETLLQICTYLSVPDLKALRLTNHRLQACAVGPLFHSFHLEMRPESFERLGYIVDSHHRRNIKKLTFDPSSIDVTHATDFETWLSDMPTLFAWQYWGLYRDENKTKLSWDTYFALREHDHGFLVECHEKALRLARWQATPLTQADAPINRLHRFLRCLHGLESFEIVGDLWFRIARGDVFGNDRTLQQRKLGLTVKHVRQAVPLFREFFSTPYWLLGLDLWDKTIFEAISQTTLNSIQRRSAPESCTLRTLKLMWLNLSLWVPPITTNPSTYSMITNLQSLYLSYPGGTFGPGDPHDRTHLLQLGQLLISCAQLVSLQF</sequence>
<reference evidence="2" key="1">
    <citation type="journal article" date="2020" name="Stud. Mycol.">
        <title>101 Dothideomycetes genomes: a test case for predicting lifestyles and emergence of pathogens.</title>
        <authorList>
            <person name="Haridas S."/>
            <person name="Albert R."/>
            <person name="Binder M."/>
            <person name="Bloem J."/>
            <person name="Labutti K."/>
            <person name="Salamov A."/>
            <person name="Andreopoulos B."/>
            <person name="Baker S."/>
            <person name="Barry K."/>
            <person name="Bills G."/>
            <person name="Bluhm B."/>
            <person name="Cannon C."/>
            <person name="Castanera R."/>
            <person name="Culley D."/>
            <person name="Daum C."/>
            <person name="Ezra D."/>
            <person name="Gonzalez J."/>
            <person name="Henrissat B."/>
            <person name="Kuo A."/>
            <person name="Liang C."/>
            <person name="Lipzen A."/>
            <person name="Lutzoni F."/>
            <person name="Magnuson J."/>
            <person name="Mondo S."/>
            <person name="Nolan M."/>
            <person name="Ohm R."/>
            <person name="Pangilinan J."/>
            <person name="Park H.-J."/>
            <person name="Ramirez L."/>
            <person name="Alfaro M."/>
            <person name="Sun H."/>
            <person name="Tritt A."/>
            <person name="Yoshinaga Y."/>
            <person name="Zwiers L.-H."/>
            <person name="Turgeon B."/>
            <person name="Goodwin S."/>
            <person name="Spatafora J."/>
            <person name="Crous P."/>
            <person name="Grigoriev I."/>
        </authorList>
    </citation>
    <scope>NUCLEOTIDE SEQUENCE</scope>
    <source>
        <strain evidence="2">CBS 130266</strain>
    </source>
</reference>
<dbReference type="Pfam" id="PF12937">
    <property type="entry name" value="F-box-like"/>
    <property type="match status" value="1"/>
</dbReference>
<dbReference type="Proteomes" id="UP000800235">
    <property type="component" value="Unassembled WGS sequence"/>
</dbReference>
<protein>
    <recommendedName>
        <fullName evidence="1">F-box domain-containing protein</fullName>
    </recommendedName>
</protein>
<dbReference type="OrthoDB" id="3219396at2759"/>
<name>A0A9P4NLF1_9PEZI</name>
<evidence type="ECO:0000259" key="1">
    <source>
        <dbReference type="Pfam" id="PF12937"/>
    </source>
</evidence>
<proteinExistence type="predicted"/>
<feature type="domain" description="F-box" evidence="1">
    <location>
        <begin position="5"/>
        <end position="47"/>
    </location>
</feature>
<gene>
    <name evidence="2" type="ORF">EJ08DRAFT_385069</name>
</gene>
<dbReference type="SUPFAM" id="SSF81383">
    <property type="entry name" value="F-box domain"/>
    <property type="match status" value="1"/>
</dbReference>
<dbReference type="InterPro" id="IPR036047">
    <property type="entry name" value="F-box-like_dom_sf"/>
</dbReference>
<dbReference type="AlphaFoldDB" id="A0A9P4NLF1"/>